<keyword evidence="5" id="KW-0496">Mitochondrion</keyword>
<keyword evidence="3" id="KW-0809">Transit peptide</keyword>
<dbReference type="GO" id="GO:0005763">
    <property type="term" value="C:mitochondrial small ribosomal subunit"/>
    <property type="evidence" value="ECO:0007669"/>
    <property type="project" value="TreeGrafter"/>
</dbReference>
<evidence type="ECO:0000256" key="5">
    <source>
        <dbReference type="ARBA" id="ARBA00023128"/>
    </source>
</evidence>
<keyword evidence="10" id="KW-1185">Reference proteome</keyword>
<accession>A0A1E3QHJ0</accession>
<dbReference type="Pfam" id="PF10236">
    <property type="entry name" value="DAP3"/>
    <property type="match status" value="1"/>
</dbReference>
<sequence>MSRLLQQSVTFTRLRSGAVPAKCGRYGVPLIHWNPQRDLHISQIALAMQIAGERRASISPFANRAKKSKVNLFAPVKSGSSSIYDFEDTLELFAGERKPKNVQREENKTKKSRAVREPARVTPNELRDRAVVFGKAADLSQDIGKLTYYSAKTVKSLQQLRAICPKQYFNMFSEKATIFRQETAQLVKVLDTVLENGGHERRLITGEKGIGKSVVLQQIVALALIKKYFVIHISDAEDLVDGWLDYTFNEAENIYDHPMYFFRLANKLRQANSLELLSKVKLSRKYSFQISRTETVTLTEEDTLSKLLSFTGQHYRSAVPAFKAFVEQLMLDRGAKSIPVLVSVDNVSIFAQHKITAYRDADFKGLAYDKFYGPNLILDLLSSTKNFAKGAVIATVSSQTSNNKTMQDVLGIQKPWLRINTNKSRYDEKLAKIFADAEHLTVGPFSKLETERMVDYYAKAGAIADFTKYQSDFIYGSSPLVQQRRVLNSVGVLRKRVEADIEQWQKYFGQAGSLDDSAVDVKFKTKLYSPRVLAAVAAMNPLEPLSEKKIDAQRGTQIDKERTMSREEVVLEKTREEKAQQLAHDVIDEREIEQWKRFVDMKYVASGNGVPRALTQSCLFSLV</sequence>
<reference evidence="9 10" key="1">
    <citation type="journal article" date="2016" name="Proc. Natl. Acad. Sci. U.S.A.">
        <title>Comparative genomics of biotechnologically important yeasts.</title>
        <authorList>
            <person name="Riley R."/>
            <person name="Haridas S."/>
            <person name="Wolfe K.H."/>
            <person name="Lopes M.R."/>
            <person name="Hittinger C.T."/>
            <person name="Goeker M."/>
            <person name="Salamov A.A."/>
            <person name="Wisecaver J.H."/>
            <person name="Long T.M."/>
            <person name="Calvey C.H."/>
            <person name="Aerts A.L."/>
            <person name="Barry K.W."/>
            <person name="Choi C."/>
            <person name="Clum A."/>
            <person name="Coughlan A.Y."/>
            <person name="Deshpande S."/>
            <person name="Douglass A.P."/>
            <person name="Hanson S.J."/>
            <person name="Klenk H.-P."/>
            <person name="LaButti K.M."/>
            <person name="Lapidus A."/>
            <person name="Lindquist E.A."/>
            <person name="Lipzen A.M."/>
            <person name="Meier-Kolthoff J.P."/>
            <person name="Ohm R.A."/>
            <person name="Otillar R.P."/>
            <person name="Pangilinan J.L."/>
            <person name="Peng Y."/>
            <person name="Rokas A."/>
            <person name="Rosa C.A."/>
            <person name="Scheuner C."/>
            <person name="Sibirny A.A."/>
            <person name="Slot J.C."/>
            <person name="Stielow J.B."/>
            <person name="Sun H."/>
            <person name="Kurtzman C.P."/>
            <person name="Blackwell M."/>
            <person name="Grigoriev I.V."/>
            <person name="Jeffries T.W."/>
        </authorList>
    </citation>
    <scope>NUCLEOTIDE SEQUENCE [LARGE SCALE GENOMIC DNA]</scope>
    <source>
        <strain evidence="9 10">NRRL Y-11557</strain>
    </source>
</reference>
<gene>
    <name evidence="9" type="ORF">LIPSTDRAFT_67365</name>
</gene>
<evidence type="ECO:0000256" key="1">
    <source>
        <dbReference type="ARBA" id="ARBA00004173"/>
    </source>
</evidence>
<dbReference type="InterPro" id="IPR019368">
    <property type="entry name" value="Ribosomal_mS29"/>
</dbReference>
<name>A0A1E3QHJ0_LIPST</name>
<proteinExistence type="inferred from homology"/>
<evidence type="ECO:0000256" key="8">
    <source>
        <dbReference type="SAM" id="MobiDB-lite"/>
    </source>
</evidence>
<evidence type="ECO:0000256" key="3">
    <source>
        <dbReference type="ARBA" id="ARBA00022946"/>
    </source>
</evidence>
<dbReference type="PANTHER" id="PTHR12810:SF0">
    <property type="entry name" value="SMALL RIBOSOMAL SUBUNIT PROTEIN MS29"/>
    <property type="match status" value="1"/>
</dbReference>
<protein>
    <recommendedName>
        <fullName evidence="7">Small ribosomal subunit protein mS29</fullName>
    </recommendedName>
</protein>
<dbReference type="OrthoDB" id="274828at2759"/>
<comment type="similarity">
    <text evidence="2">Belongs to the mitochondrion-specific ribosomal protein mS29 family.</text>
</comment>
<evidence type="ECO:0000313" key="10">
    <source>
        <dbReference type="Proteomes" id="UP000094385"/>
    </source>
</evidence>
<dbReference type="GO" id="GO:0003735">
    <property type="term" value="F:structural constituent of ribosome"/>
    <property type="evidence" value="ECO:0007669"/>
    <property type="project" value="TreeGrafter"/>
</dbReference>
<feature type="region of interest" description="Disordered" evidence="8">
    <location>
        <begin position="100"/>
        <end position="120"/>
    </location>
</feature>
<comment type="subcellular location">
    <subcellularLocation>
        <location evidence="1">Mitochondrion</location>
    </subcellularLocation>
</comment>
<keyword evidence="6" id="KW-0687">Ribonucleoprotein</keyword>
<evidence type="ECO:0000256" key="2">
    <source>
        <dbReference type="ARBA" id="ARBA00009863"/>
    </source>
</evidence>
<dbReference type="AlphaFoldDB" id="A0A1E3QHJ0"/>
<keyword evidence="4" id="KW-0689">Ribosomal protein</keyword>
<evidence type="ECO:0000313" key="9">
    <source>
        <dbReference type="EMBL" id="ODQ76467.1"/>
    </source>
</evidence>
<evidence type="ECO:0000256" key="6">
    <source>
        <dbReference type="ARBA" id="ARBA00023274"/>
    </source>
</evidence>
<dbReference type="Proteomes" id="UP000094385">
    <property type="component" value="Unassembled WGS sequence"/>
</dbReference>
<organism evidence="9 10">
    <name type="scientific">Lipomyces starkeyi NRRL Y-11557</name>
    <dbReference type="NCBI Taxonomy" id="675824"/>
    <lineage>
        <taxon>Eukaryota</taxon>
        <taxon>Fungi</taxon>
        <taxon>Dikarya</taxon>
        <taxon>Ascomycota</taxon>
        <taxon>Saccharomycotina</taxon>
        <taxon>Lipomycetes</taxon>
        <taxon>Lipomycetales</taxon>
        <taxon>Lipomycetaceae</taxon>
        <taxon>Lipomyces</taxon>
    </lineage>
</organism>
<evidence type="ECO:0000256" key="4">
    <source>
        <dbReference type="ARBA" id="ARBA00022980"/>
    </source>
</evidence>
<evidence type="ECO:0000256" key="7">
    <source>
        <dbReference type="ARBA" id="ARBA00035140"/>
    </source>
</evidence>
<dbReference type="EMBL" id="KV454289">
    <property type="protein sequence ID" value="ODQ76467.1"/>
    <property type="molecule type" value="Genomic_DNA"/>
</dbReference>
<dbReference type="PANTHER" id="PTHR12810">
    <property type="entry name" value="MITOCHONDRIAL 28S RIBOSOMAL PROTEIN S29"/>
    <property type="match status" value="1"/>
</dbReference>
<dbReference type="STRING" id="675824.A0A1E3QHJ0"/>